<keyword evidence="3" id="KW-0223">Dioxygenase</keyword>
<dbReference type="SUPFAM" id="SSF51182">
    <property type="entry name" value="RmlC-like cupins"/>
    <property type="match status" value="1"/>
</dbReference>
<keyword evidence="5 6" id="KW-0408">Iron</keyword>
<evidence type="ECO:0000313" key="8">
    <source>
        <dbReference type="Proteomes" id="UP000177870"/>
    </source>
</evidence>
<dbReference type="CDD" id="cd10548">
    <property type="entry name" value="cupin_CDO"/>
    <property type="match status" value="1"/>
</dbReference>
<dbReference type="Pfam" id="PF05995">
    <property type="entry name" value="CDO_I"/>
    <property type="match status" value="1"/>
</dbReference>
<reference evidence="8" key="1">
    <citation type="submission" date="2016-10" db="EMBL/GenBank/DDBJ databases">
        <title>Comparative genomics uncovers the prolific and rare metabolic potential of the cyanobacterial genus Moorea.</title>
        <authorList>
            <person name="Leao T."/>
            <person name="Castelao G."/>
            <person name="Korobeynikov A."/>
            <person name="Monroe E.A."/>
            <person name="Podell S."/>
            <person name="Glukhov E."/>
            <person name="Allen E."/>
            <person name="Gerwick W.H."/>
            <person name="Gerwick L."/>
        </authorList>
    </citation>
    <scope>NUCLEOTIDE SEQUENCE [LARGE SCALE GENOMIC DNA]</scope>
    <source>
        <strain evidence="8">PAL-8-15-08-1</strain>
    </source>
</reference>
<dbReference type="RefSeq" id="WP_070395926.1">
    <property type="nucleotide sequence ID" value="NZ_CP017599.1"/>
</dbReference>
<evidence type="ECO:0000256" key="5">
    <source>
        <dbReference type="ARBA" id="ARBA00023004"/>
    </source>
</evidence>
<evidence type="ECO:0000256" key="4">
    <source>
        <dbReference type="ARBA" id="ARBA00023002"/>
    </source>
</evidence>
<feature type="binding site" evidence="6">
    <location>
        <position position="172"/>
    </location>
    <ligand>
        <name>Fe cation</name>
        <dbReference type="ChEBI" id="CHEBI:24875"/>
        <note>catalytic</note>
    </ligand>
</feature>
<dbReference type="Gene3D" id="2.60.120.10">
    <property type="entry name" value="Jelly Rolls"/>
    <property type="match status" value="1"/>
</dbReference>
<feature type="binding site" evidence="6">
    <location>
        <position position="174"/>
    </location>
    <ligand>
        <name>Fe cation</name>
        <dbReference type="ChEBI" id="CHEBI:24875"/>
        <note>catalytic</note>
    </ligand>
</feature>
<evidence type="ECO:0000256" key="6">
    <source>
        <dbReference type="PIRSR" id="PIRSR610300-51"/>
    </source>
</evidence>
<dbReference type="PANTHER" id="PTHR12918">
    <property type="entry name" value="CYSTEINE DIOXYGENASE"/>
    <property type="match status" value="1"/>
</dbReference>
<comment type="similarity">
    <text evidence="1">Belongs to the cysteine dioxygenase family.</text>
</comment>
<dbReference type="GO" id="GO:0016702">
    <property type="term" value="F:oxidoreductase activity, acting on single donors with incorporation of molecular oxygen, incorporation of two atoms of oxygen"/>
    <property type="evidence" value="ECO:0007669"/>
    <property type="project" value="InterPro"/>
</dbReference>
<dbReference type="GO" id="GO:0008198">
    <property type="term" value="F:ferrous iron binding"/>
    <property type="evidence" value="ECO:0007669"/>
    <property type="project" value="TreeGrafter"/>
</dbReference>
<dbReference type="InterPro" id="IPR011051">
    <property type="entry name" value="RmlC_Cupin_sf"/>
</dbReference>
<dbReference type="Proteomes" id="UP000177870">
    <property type="component" value="Chromosome"/>
</dbReference>
<evidence type="ECO:0000256" key="3">
    <source>
        <dbReference type="ARBA" id="ARBA00022964"/>
    </source>
</evidence>
<dbReference type="AlphaFoldDB" id="A0A1D8U0Y2"/>
<dbReference type="InterPro" id="IPR010300">
    <property type="entry name" value="CDO_1"/>
</dbReference>
<keyword evidence="2 6" id="KW-0479">Metal-binding</keyword>
<feature type="binding site" evidence="6">
    <location>
        <position position="227"/>
    </location>
    <ligand>
        <name>Fe cation</name>
        <dbReference type="ChEBI" id="CHEBI:24875"/>
        <note>catalytic</note>
    </ligand>
</feature>
<keyword evidence="4" id="KW-0560">Oxidoreductase</keyword>
<evidence type="ECO:0008006" key="9">
    <source>
        <dbReference type="Google" id="ProtNLM"/>
    </source>
</evidence>
<evidence type="ECO:0000256" key="1">
    <source>
        <dbReference type="ARBA" id="ARBA00006622"/>
    </source>
</evidence>
<organism evidence="7 8">
    <name type="scientific">Moorena producens PAL-8-15-08-1</name>
    <dbReference type="NCBI Taxonomy" id="1458985"/>
    <lineage>
        <taxon>Bacteria</taxon>
        <taxon>Bacillati</taxon>
        <taxon>Cyanobacteriota</taxon>
        <taxon>Cyanophyceae</taxon>
        <taxon>Coleofasciculales</taxon>
        <taxon>Coleofasciculaceae</taxon>
        <taxon>Moorena</taxon>
    </lineage>
</organism>
<sequence>MFSQCEILEDSKEQLKTIVREVSEPDNLPEHSELFQLVQEYHHLATQKELTQEDGERMAQMFELAVLDSQFDQCIDRVDQLISQSLQSCASSGCSGSLSLDEFIYQVNAIAPQDMSMEKFKELAANLNLSEKLLEQSISFNKSDYHRQLVCMTRFGDIFVISWEPGQFSQIHTHGEQISIIRVYKGTLTHRFYDPVEHLQGKQGYRKNDEKKFTEGELTCVGFHQTHQLANESQKRLVTVHVRFFK</sequence>
<gene>
    <name evidence="7" type="ORF">BJP34_32645</name>
</gene>
<dbReference type="PANTHER" id="PTHR12918:SF1">
    <property type="entry name" value="CYSTEINE DIOXYGENASE TYPE 1"/>
    <property type="match status" value="1"/>
</dbReference>
<proteinExistence type="inferred from homology"/>
<dbReference type="OrthoDB" id="461846at2"/>
<evidence type="ECO:0000313" key="7">
    <source>
        <dbReference type="EMBL" id="AOX03552.1"/>
    </source>
</evidence>
<dbReference type="InterPro" id="IPR014710">
    <property type="entry name" value="RmlC-like_jellyroll"/>
</dbReference>
<name>A0A1D8U0Y2_9CYAN</name>
<protein>
    <recommendedName>
        <fullName evidence="9">Cysteine dioxygenase</fullName>
    </recommendedName>
</protein>
<accession>A0A1D8U0Y2</accession>
<evidence type="ECO:0000256" key="2">
    <source>
        <dbReference type="ARBA" id="ARBA00022723"/>
    </source>
</evidence>
<dbReference type="KEGG" id="mpro:BJP34_32645"/>
<dbReference type="EMBL" id="CP017599">
    <property type="protein sequence ID" value="AOX03552.1"/>
    <property type="molecule type" value="Genomic_DNA"/>
</dbReference>